<reference evidence="3 4" key="1">
    <citation type="submission" date="2020-06" db="EMBL/GenBank/DDBJ databases">
        <authorList>
            <person name="Li R."/>
            <person name="Bekaert M."/>
        </authorList>
    </citation>
    <scope>NUCLEOTIDE SEQUENCE [LARGE SCALE GENOMIC DNA]</scope>
    <source>
        <strain evidence="4">wild</strain>
    </source>
</reference>
<dbReference type="InterPro" id="IPR003599">
    <property type="entry name" value="Ig_sub"/>
</dbReference>
<feature type="domain" description="Ig-like" evidence="2">
    <location>
        <begin position="131"/>
        <end position="229"/>
    </location>
</feature>
<evidence type="ECO:0000256" key="1">
    <source>
        <dbReference type="SAM" id="SignalP"/>
    </source>
</evidence>
<feature type="signal peptide" evidence="1">
    <location>
        <begin position="1"/>
        <end position="21"/>
    </location>
</feature>
<evidence type="ECO:0000259" key="2">
    <source>
        <dbReference type="PROSITE" id="PS50835"/>
    </source>
</evidence>
<keyword evidence="1" id="KW-0732">Signal</keyword>
<dbReference type="PANTHER" id="PTHR45889">
    <property type="entry name" value="IG-LIKE DOMAIN-CONTAINING PROTEIN"/>
    <property type="match status" value="1"/>
</dbReference>
<dbReference type="Proteomes" id="UP000507470">
    <property type="component" value="Unassembled WGS sequence"/>
</dbReference>
<keyword evidence="4" id="KW-1185">Reference proteome</keyword>
<dbReference type="InterPro" id="IPR036179">
    <property type="entry name" value="Ig-like_dom_sf"/>
</dbReference>
<dbReference type="AlphaFoldDB" id="A0A6J8DJ66"/>
<dbReference type="InterPro" id="IPR007110">
    <property type="entry name" value="Ig-like_dom"/>
</dbReference>
<protein>
    <recommendedName>
        <fullName evidence="2">Ig-like domain-containing protein</fullName>
    </recommendedName>
</protein>
<gene>
    <name evidence="3" type="ORF">MCOR_41498</name>
</gene>
<feature type="chain" id="PRO_5026864928" description="Ig-like domain-containing protein" evidence="1">
    <location>
        <begin position="22"/>
        <end position="229"/>
    </location>
</feature>
<dbReference type="EMBL" id="CACVKT020007509">
    <property type="protein sequence ID" value="CAC5408085.1"/>
    <property type="molecule type" value="Genomic_DNA"/>
</dbReference>
<proteinExistence type="predicted"/>
<dbReference type="PANTHER" id="PTHR45889:SF8">
    <property type="entry name" value="IG-LIKE DOMAIN-CONTAINING PROTEIN"/>
    <property type="match status" value="1"/>
</dbReference>
<organism evidence="3 4">
    <name type="scientific">Mytilus coruscus</name>
    <name type="common">Sea mussel</name>
    <dbReference type="NCBI Taxonomy" id="42192"/>
    <lineage>
        <taxon>Eukaryota</taxon>
        <taxon>Metazoa</taxon>
        <taxon>Spiralia</taxon>
        <taxon>Lophotrochozoa</taxon>
        <taxon>Mollusca</taxon>
        <taxon>Bivalvia</taxon>
        <taxon>Autobranchia</taxon>
        <taxon>Pteriomorphia</taxon>
        <taxon>Mytilida</taxon>
        <taxon>Mytiloidea</taxon>
        <taxon>Mytilidae</taxon>
        <taxon>Mytilinae</taxon>
        <taxon>Mytilus</taxon>
    </lineage>
</organism>
<evidence type="ECO:0000313" key="3">
    <source>
        <dbReference type="EMBL" id="CAC5408085.1"/>
    </source>
</evidence>
<dbReference type="SUPFAM" id="SSF48726">
    <property type="entry name" value="Immunoglobulin"/>
    <property type="match status" value="2"/>
</dbReference>
<dbReference type="Gene3D" id="2.60.40.10">
    <property type="entry name" value="Immunoglobulins"/>
    <property type="match status" value="2"/>
</dbReference>
<dbReference type="PROSITE" id="PS50835">
    <property type="entry name" value="IG_LIKE"/>
    <property type="match status" value="1"/>
</dbReference>
<dbReference type="InterPro" id="IPR013783">
    <property type="entry name" value="Ig-like_fold"/>
</dbReference>
<dbReference type="SMART" id="SM00409">
    <property type="entry name" value="IG"/>
    <property type="match status" value="2"/>
</dbReference>
<dbReference type="OrthoDB" id="6250964at2759"/>
<name>A0A6J8DJ66_MYTCO</name>
<accession>A0A6J8DJ66</accession>
<evidence type="ECO:0000313" key="4">
    <source>
        <dbReference type="Proteomes" id="UP000507470"/>
    </source>
</evidence>
<sequence>MKSYCFNFILFFQLLYLQVSGQSLMFISASPGETLVLKYNYTPSVASWFVPGFDKTKPRSVNLTDMYGQLKKWNIRKYSDNAFISNFTHTNRLQIVGNNVSREFFLKITNVTTDDAGLYRCEIIIENMGEPDHVANSFIVQLKYIANLSITYDPPKPIYEGYPLRLCCLTNNHLSNETVRWYSEKQGLQKPQKNSKKTCLPFVNVNRNDSVVYICKADHEGQTVTRTSL</sequence>